<dbReference type="Proteomes" id="UP000245771">
    <property type="component" value="Unassembled WGS sequence"/>
</dbReference>
<feature type="transmembrane region" description="Helical" evidence="2">
    <location>
        <begin position="193"/>
        <end position="217"/>
    </location>
</feature>
<feature type="transmembrane region" description="Helical" evidence="2">
    <location>
        <begin position="100"/>
        <end position="121"/>
    </location>
</feature>
<reference evidence="3 4" key="1">
    <citation type="journal article" date="2018" name="Mol. Biol. Evol.">
        <title>Broad Genomic Sampling Reveals a Smut Pathogenic Ancestry of the Fungal Clade Ustilaginomycotina.</title>
        <authorList>
            <person name="Kijpornyongpan T."/>
            <person name="Mondo S.J."/>
            <person name="Barry K."/>
            <person name="Sandor L."/>
            <person name="Lee J."/>
            <person name="Lipzen A."/>
            <person name="Pangilinan J."/>
            <person name="LaButti K."/>
            <person name="Hainaut M."/>
            <person name="Henrissat B."/>
            <person name="Grigoriev I.V."/>
            <person name="Spatafora J.W."/>
            <person name="Aime M.C."/>
        </authorList>
    </citation>
    <scope>NUCLEOTIDE SEQUENCE [LARGE SCALE GENOMIC DNA]</scope>
    <source>
        <strain evidence="3 4">MCA 3882</strain>
    </source>
</reference>
<proteinExistence type="predicted"/>
<keyword evidence="4" id="KW-1185">Reference proteome</keyword>
<organism evidence="3 4">
    <name type="scientific">Meira miltonrushii</name>
    <dbReference type="NCBI Taxonomy" id="1280837"/>
    <lineage>
        <taxon>Eukaryota</taxon>
        <taxon>Fungi</taxon>
        <taxon>Dikarya</taxon>
        <taxon>Basidiomycota</taxon>
        <taxon>Ustilaginomycotina</taxon>
        <taxon>Exobasidiomycetes</taxon>
        <taxon>Exobasidiales</taxon>
        <taxon>Brachybasidiaceae</taxon>
        <taxon>Meira</taxon>
    </lineage>
</organism>
<keyword evidence="2" id="KW-1133">Transmembrane helix</keyword>
<evidence type="ECO:0000256" key="2">
    <source>
        <dbReference type="SAM" id="Phobius"/>
    </source>
</evidence>
<feature type="transmembrane region" description="Helical" evidence="2">
    <location>
        <begin position="527"/>
        <end position="550"/>
    </location>
</feature>
<evidence type="ECO:0000313" key="4">
    <source>
        <dbReference type="Proteomes" id="UP000245771"/>
    </source>
</evidence>
<dbReference type="EMBL" id="KZ819602">
    <property type="protein sequence ID" value="PWN37575.1"/>
    <property type="molecule type" value="Genomic_DNA"/>
</dbReference>
<accession>A0A316VQ22</accession>
<keyword evidence="2" id="KW-0812">Transmembrane</keyword>
<sequence length="582" mass="66772">MSLYTHSFQYLPPPPRSAFSWGAESTRAKLPDFVDVNELQEFVLRLFIYRFQVTHITLQILVGVACLGFLIVISALIIARRMYERNFWIFRLAKTPSGTIMVPNTMLSFIVIESGFVVVLIAFLSEIKDYYSSDPNQVKNIILWILLPWCILIFGPFFAALGTHYATPRTMESLTVERNSGTKRWLKSFLSNAILANILAIVIPSLTCITVAVPAFVANASYMRAKEHQEQWLRQYQNATQFTQEMVTGAQMVWYETLPSLRLTCITLCIWFFWAIFCFFLYTTLSLRLIRAIYKEVKKTKREEMLFIATRTQNSPSQDQRKSKKAITQTQKNPENETIQQNSGESIEMNIRPAFRLPGIREEQEQGNPYQIRSIDTMQYDLQSALNLDAFELSRRESLQVPSDANARTTYPKSPQEKARSTSRSSFIIDSTASGSESKYMKIRMPHLVITQRKLDKRRKESMIASIDEQKRELKRAAFNILAQCLAISPGCALMGGIALMLALTIYGGFEQPSQDRTGTYFERFTGIAILFVIYTIITFGSVCFLCVFFRVYEPIFVKSGHSSRDTESRETMIDRNPEEES</sequence>
<dbReference type="InParanoid" id="A0A316VQ22"/>
<evidence type="ECO:0000256" key="1">
    <source>
        <dbReference type="SAM" id="MobiDB-lite"/>
    </source>
</evidence>
<feature type="compositionally biased region" description="Polar residues" evidence="1">
    <location>
        <begin position="326"/>
        <end position="345"/>
    </location>
</feature>
<dbReference type="GeneID" id="37023102"/>
<feature type="transmembrane region" description="Helical" evidence="2">
    <location>
        <begin position="141"/>
        <end position="161"/>
    </location>
</feature>
<dbReference type="AlphaFoldDB" id="A0A316VQ22"/>
<feature type="transmembrane region" description="Helical" evidence="2">
    <location>
        <begin position="56"/>
        <end position="79"/>
    </location>
</feature>
<feature type="compositionally biased region" description="Polar residues" evidence="1">
    <location>
        <begin position="400"/>
        <end position="413"/>
    </location>
</feature>
<dbReference type="OrthoDB" id="3365284at2759"/>
<protein>
    <submittedName>
        <fullName evidence="3">Uncharacterized protein</fullName>
    </submittedName>
</protein>
<feature type="transmembrane region" description="Helical" evidence="2">
    <location>
        <begin position="481"/>
        <end position="507"/>
    </location>
</feature>
<gene>
    <name evidence="3" type="ORF">FA14DRAFT_183519</name>
</gene>
<name>A0A316VQ22_9BASI</name>
<evidence type="ECO:0000313" key="3">
    <source>
        <dbReference type="EMBL" id="PWN37575.1"/>
    </source>
</evidence>
<dbReference type="RefSeq" id="XP_025357877.1">
    <property type="nucleotide sequence ID" value="XM_025501321.1"/>
</dbReference>
<feature type="region of interest" description="Disordered" evidence="1">
    <location>
        <begin position="399"/>
        <end position="425"/>
    </location>
</feature>
<feature type="region of interest" description="Disordered" evidence="1">
    <location>
        <begin position="309"/>
        <end position="345"/>
    </location>
</feature>
<keyword evidence="2" id="KW-0472">Membrane</keyword>
<feature type="transmembrane region" description="Helical" evidence="2">
    <location>
        <begin position="261"/>
        <end position="285"/>
    </location>
</feature>